<gene>
    <name evidence="1" type="ORF">F2P47_02550</name>
</gene>
<dbReference type="AlphaFoldDB" id="A0A6N6VNX8"/>
<protein>
    <submittedName>
        <fullName evidence="1">AlpA family transcriptional regulator</fullName>
    </submittedName>
</protein>
<dbReference type="Proteomes" id="UP000468901">
    <property type="component" value="Unassembled WGS sequence"/>
</dbReference>
<name>A0A6N6VNX8_9HYPH</name>
<evidence type="ECO:0000313" key="1">
    <source>
        <dbReference type="EMBL" id="KAB7742362.1"/>
    </source>
</evidence>
<proteinExistence type="predicted"/>
<organism evidence="1 2">
    <name type="scientific">Parvibaculum sedimenti</name>
    <dbReference type="NCBI Taxonomy" id="2608632"/>
    <lineage>
        <taxon>Bacteria</taxon>
        <taxon>Pseudomonadati</taxon>
        <taxon>Pseudomonadota</taxon>
        <taxon>Alphaproteobacteria</taxon>
        <taxon>Hyphomicrobiales</taxon>
        <taxon>Parvibaculaceae</taxon>
        <taxon>Parvibaculum</taxon>
    </lineage>
</organism>
<accession>A0A6N6VNX8</accession>
<dbReference type="EMBL" id="WESC01000002">
    <property type="protein sequence ID" value="KAB7742362.1"/>
    <property type="molecule type" value="Genomic_DNA"/>
</dbReference>
<sequence>MERYFTVRQVATRYRVGIATVWRWVKEQDGFPEPVRLSKGTTRWCETDLLRFEIARRAGK</sequence>
<dbReference type="InterPro" id="IPR009061">
    <property type="entry name" value="DNA-bd_dom_put_sf"/>
</dbReference>
<dbReference type="SUPFAM" id="SSF46955">
    <property type="entry name" value="Putative DNA-binding domain"/>
    <property type="match status" value="1"/>
</dbReference>
<comment type="caution">
    <text evidence="1">The sequence shown here is derived from an EMBL/GenBank/DDBJ whole genome shotgun (WGS) entry which is preliminary data.</text>
</comment>
<reference evidence="1 2" key="1">
    <citation type="submission" date="2019-09" db="EMBL/GenBank/DDBJ databases">
        <title>Parvibaculum sedimenti sp. nov., isolated from sediment.</title>
        <authorList>
            <person name="Wang Y."/>
        </authorList>
    </citation>
    <scope>NUCLEOTIDE SEQUENCE [LARGE SCALE GENOMIC DNA]</scope>
    <source>
        <strain evidence="1 2">HXT-9</strain>
    </source>
</reference>
<evidence type="ECO:0000313" key="2">
    <source>
        <dbReference type="Proteomes" id="UP000468901"/>
    </source>
</evidence>
<keyword evidence="2" id="KW-1185">Reference proteome</keyword>